<dbReference type="GO" id="GO:0003723">
    <property type="term" value="F:RNA binding"/>
    <property type="evidence" value="ECO:0007669"/>
    <property type="project" value="TreeGrafter"/>
</dbReference>
<sequence>MHGRDERRQPDALHRLRRNVDVFIVRARDAAVSLYTISHFHDYDVSARASQCDIASRLFAVVGAVSSLSTHLSAPQHPLLDAQNVEILSNCIVACTFVLECIDIALKSADEIFKPGSTLRRSAAGRRILAFTPDAAIDAQDALQSCFHIVTKMTIAARKQDLDRRGYLTDQETIEGLRLTEAFRHPDFHALLGSMDSPARSGQAAPQATNIPSILKGSFPLHARALASLPQPYDRAQLQAKNDGPIWALNQCPPDSSAFFNNKNEQCQIQSVMASERGKTEELPPPTEATENTPASWRENTPAFELDKGAGASKTDVDGLTASMLDIGVTQSKEASEASKGPASSNQAQEKDQLPASTQSTTSKPEVGKTSSTSVFGPLHHLEAYILRPHMQTFNDYITWSPTIERLHLDESAIQAHVNKLGPDYSLIDAVGELLPEQVRLVQARTKSRHGRLVSLQQGTPADMVTQMGTFQIKPVIFIITTAALPEKEGNAITPASLPEVTKPMFSGNTWPWLSFAAPAPVPAAPVTTNLFQANKVSPMYGMSFDSANAHYAYLQERGEDCFLVEKDGINPHNIQRYMTITTGDRYSRPRYDRSLEELRVEDYKAGRTGPMKTNGLHPWENRITREVGGNPFGDQYSHFRSGVASGVPAAPHVPPPANHGLFGGIPPGESLFGGMPASTGGLFGNRVPSSEPLSCNGHVPNASIRPPNEGPPQATGSVFGRPSLFAGLDTQNNTGGGLFAGLGTQNNARGSLFGQRATSNQGVFGTAAPAPTSNGLFGQCANTTSTSLFGAPLAPTSASSLFKTTPTPAPPSISLFGAAPTVSSCSPPRPSTGLFGPASAFSTGPGLFGNTTNAPTIGVPGKSQTTPSSFSAVPRSSSPYSWATSPSNGVNAPPIVATPSNTTTLSTSNPFTQKAPTTTANSVANNPFASASPVPRSGTSRALSFCKTCNTSLAFHPAAEKSAGQCDACSGSRDANCWLCELKVRTNDSGAQSQPKDEASVPKAEEAPLPVPGNAPVYSHFRSTLESENLSGQRLAGSAQVAARRAASSTANEHGSVLTRPRVMTVVSPGDDNDGNVFTGFGVPSLPLLQSGHESPGSEVVDRVDDEGNGKAKAEREKDGE</sequence>
<feature type="region of interest" description="Disordered" evidence="1">
    <location>
        <begin position="989"/>
        <end position="1018"/>
    </location>
</feature>
<dbReference type="GeneID" id="63853129"/>
<accession>A0A9P4LEQ7</accession>
<dbReference type="Proteomes" id="UP000800039">
    <property type="component" value="Unassembled WGS sequence"/>
</dbReference>
<evidence type="ECO:0000313" key="2">
    <source>
        <dbReference type="EMBL" id="KAF1852188.1"/>
    </source>
</evidence>
<keyword evidence="3" id="KW-1185">Reference proteome</keyword>
<feature type="region of interest" description="Disordered" evidence="1">
    <location>
        <begin position="276"/>
        <end position="317"/>
    </location>
</feature>
<dbReference type="PANTHER" id="PTHR23198:SF6">
    <property type="entry name" value="NUCLEAR PORE COMPLEX PROTEIN NUP98-NUP96"/>
    <property type="match status" value="1"/>
</dbReference>
<dbReference type="GO" id="GO:0044614">
    <property type="term" value="C:nuclear pore cytoplasmic filaments"/>
    <property type="evidence" value="ECO:0007669"/>
    <property type="project" value="TreeGrafter"/>
</dbReference>
<dbReference type="GO" id="GO:0017056">
    <property type="term" value="F:structural constituent of nuclear pore"/>
    <property type="evidence" value="ECO:0007669"/>
    <property type="project" value="TreeGrafter"/>
</dbReference>
<evidence type="ECO:0000256" key="1">
    <source>
        <dbReference type="SAM" id="MobiDB-lite"/>
    </source>
</evidence>
<gene>
    <name evidence="2" type="ORF">K460DRAFT_392305</name>
</gene>
<feature type="compositionally biased region" description="Basic and acidic residues" evidence="1">
    <location>
        <begin position="996"/>
        <end position="1007"/>
    </location>
</feature>
<dbReference type="GO" id="GO:0006405">
    <property type="term" value="P:RNA export from nucleus"/>
    <property type="evidence" value="ECO:0007669"/>
    <property type="project" value="TreeGrafter"/>
</dbReference>
<dbReference type="EMBL" id="ML976614">
    <property type="protein sequence ID" value="KAF1852188.1"/>
    <property type="molecule type" value="Genomic_DNA"/>
</dbReference>
<dbReference type="GO" id="GO:0008139">
    <property type="term" value="F:nuclear localization sequence binding"/>
    <property type="evidence" value="ECO:0007669"/>
    <property type="project" value="TreeGrafter"/>
</dbReference>
<protein>
    <submittedName>
        <fullName evidence="2">Uncharacterized protein</fullName>
    </submittedName>
</protein>
<dbReference type="GO" id="GO:0006606">
    <property type="term" value="P:protein import into nucleus"/>
    <property type="evidence" value="ECO:0007669"/>
    <property type="project" value="TreeGrafter"/>
</dbReference>
<name>A0A9P4LEQ7_9PLEO</name>
<dbReference type="RefSeq" id="XP_040794751.1">
    <property type="nucleotide sequence ID" value="XM_040935878.1"/>
</dbReference>
<dbReference type="GO" id="GO:0034398">
    <property type="term" value="P:telomere tethering at nuclear periphery"/>
    <property type="evidence" value="ECO:0007669"/>
    <property type="project" value="TreeGrafter"/>
</dbReference>
<dbReference type="Gene3D" id="1.10.10.2360">
    <property type="match status" value="1"/>
</dbReference>
<feature type="compositionally biased region" description="Polar residues" evidence="1">
    <location>
        <begin position="355"/>
        <end position="374"/>
    </location>
</feature>
<feature type="compositionally biased region" description="Basic and acidic residues" evidence="1">
    <location>
        <begin position="1101"/>
        <end position="1122"/>
    </location>
</feature>
<feature type="region of interest" description="Disordered" evidence="1">
    <location>
        <begin position="331"/>
        <end position="374"/>
    </location>
</feature>
<comment type="caution">
    <text evidence="2">The sequence shown here is derived from an EMBL/GenBank/DDBJ whole genome shotgun (WGS) entry which is preliminary data.</text>
</comment>
<dbReference type="OrthoDB" id="3797628at2759"/>
<evidence type="ECO:0000313" key="3">
    <source>
        <dbReference type="Proteomes" id="UP000800039"/>
    </source>
</evidence>
<proteinExistence type="predicted"/>
<feature type="compositionally biased region" description="Polar residues" evidence="1">
    <location>
        <begin position="917"/>
        <end position="930"/>
    </location>
</feature>
<dbReference type="AlphaFoldDB" id="A0A9P4LEQ7"/>
<dbReference type="GO" id="GO:0000973">
    <property type="term" value="P:post-transcriptional tethering of RNA polymerase II gene DNA at nuclear periphery"/>
    <property type="evidence" value="ECO:0007669"/>
    <property type="project" value="TreeGrafter"/>
</dbReference>
<dbReference type="PANTHER" id="PTHR23198">
    <property type="entry name" value="NUCLEOPORIN"/>
    <property type="match status" value="1"/>
</dbReference>
<organism evidence="2 3">
    <name type="scientific">Cucurbitaria berberidis CBS 394.84</name>
    <dbReference type="NCBI Taxonomy" id="1168544"/>
    <lineage>
        <taxon>Eukaryota</taxon>
        <taxon>Fungi</taxon>
        <taxon>Dikarya</taxon>
        <taxon>Ascomycota</taxon>
        <taxon>Pezizomycotina</taxon>
        <taxon>Dothideomycetes</taxon>
        <taxon>Pleosporomycetidae</taxon>
        <taxon>Pleosporales</taxon>
        <taxon>Pleosporineae</taxon>
        <taxon>Cucurbitariaceae</taxon>
        <taxon>Cucurbitaria</taxon>
    </lineage>
</organism>
<dbReference type="InterPro" id="IPR037665">
    <property type="entry name" value="Nucleoporin_S59-like"/>
</dbReference>
<feature type="region of interest" description="Disordered" evidence="1">
    <location>
        <begin position="917"/>
        <end position="937"/>
    </location>
</feature>
<feature type="region of interest" description="Disordered" evidence="1">
    <location>
        <begin position="1087"/>
        <end position="1122"/>
    </location>
</feature>
<reference evidence="2" key="1">
    <citation type="submission" date="2020-01" db="EMBL/GenBank/DDBJ databases">
        <authorList>
            <consortium name="DOE Joint Genome Institute"/>
            <person name="Haridas S."/>
            <person name="Albert R."/>
            <person name="Binder M."/>
            <person name="Bloem J."/>
            <person name="Labutti K."/>
            <person name="Salamov A."/>
            <person name="Andreopoulos B."/>
            <person name="Baker S.E."/>
            <person name="Barry K."/>
            <person name="Bills G."/>
            <person name="Bluhm B.H."/>
            <person name="Cannon C."/>
            <person name="Castanera R."/>
            <person name="Culley D.E."/>
            <person name="Daum C."/>
            <person name="Ezra D."/>
            <person name="Gonzalez J.B."/>
            <person name="Henrissat B."/>
            <person name="Kuo A."/>
            <person name="Liang C."/>
            <person name="Lipzen A."/>
            <person name="Lutzoni F."/>
            <person name="Magnuson J."/>
            <person name="Mondo S."/>
            <person name="Nolan M."/>
            <person name="Ohm R."/>
            <person name="Pangilinan J."/>
            <person name="Park H.-J."/>
            <person name="Ramirez L."/>
            <person name="Alfaro M."/>
            <person name="Sun H."/>
            <person name="Tritt A."/>
            <person name="Yoshinaga Y."/>
            <person name="Zwiers L.-H."/>
            <person name="Turgeon B.G."/>
            <person name="Goodwin S.B."/>
            <person name="Spatafora J.W."/>
            <person name="Crous P.W."/>
            <person name="Grigoriev I.V."/>
        </authorList>
    </citation>
    <scope>NUCLEOTIDE SEQUENCE</scope>
    <source>
        <strain evidence="2">CBS 394.84</strain>
    </source>
</reference>